<proteinExistence type="predicted"/>
<feature type="compositionally biased region" description="Basic and acidic residues" evidence="1">
    <location>
        <begin position="101"/>
        <end position="126"/>
    </location>
</feature>
<gene>
    <name evidence="2" type="ORF">PT974_05635</name>
</gene>
<dbReference type="EMBL" id="JAVFKD010000012">
    <property type="protein sequence ID" value="KAK5992234.1"/>
    <property type="molecule type" value="Genomic_DNA"/>
</dbReference>
<accession>A0ABR0SJ97</accession>
<comment type="caution">
    <text evidence="2">The sequence shown here is derived from an EMBL/GenBank/DDBJ whole genome shotgun (WGS) entry which is preliminary data.</text>
</comment>
<organism evidence="2 3">
    <name type="scientific">Cladobotryum mycophilum</name>
    <dbReference type="NCBI Taxonomy" id="491253"/>
    <lineage>
        <taxon>Eukaryota</taxon>
        <taxon>Fungi</taxon>
        <taxon>Dikarya</taxon>
        <taxon>Ascomycota</taxon>
        <taxon>Pezizomycotina</taxon>
        <taxon>Sordariomycetes</taxon>
        <taxon>Hypocreomycetidae</taxon>
        <taxon>Hypocreales</taxon>
        <taxon>Hypocreaceae</taxon>
        <taxon>Cladobotryum</taxon>
    </lineage>
</organism>
<feature type="region of interest" description="Disordered" evidence="1">
    <location>
        <begin position="101"/>
        <end position="150"/>
    </location>
</feature>
<name>A0ABR0SJ97_9HYPO</name>
<evidence type="ECO:0000313" key="3">
    <source>
        <dbReference type="Proteomes" id="UP001338125"/>
    </source>
</evidence>
<evidence type="ECO:0000313" key="2">
    <source>
        <dbReference type="EMBL" id="KAK5992234.1"/>
    </source>
</evidence>
<keyword evidence="3" id="KW-1185">Reference proteome</keyword>
<sequence length="150" mass="15691">MPTTTQIFTSGHTAGLGNFGCISSLGPLSSFSYTEQCEYILPTEDVAVITMWDGTTWDPPLLSLTPVVTAPPPTTMPIPTEFFEDGILMTRVQAVALVYEATDKDEGGGDGGDGKDDGKGDRKDDGMGAGKNAASTLKGRNVGSSGCHDR</sequence>
<dbReference type="Proteomes" id="UP001338125">
    <property type="component" value="Unassembled WGS sequence"/>
</dbReference>
<reference evidence="2 3" key="1">
    <citation type="submission" date="2024-01" db="EMBL/GenBank/DDBJ databases">
        <title>Complete genome of Cladobotryum mycophilum ATHUM6906.</title>
        <authorList>
            <person name="Christinaki A.C."/>
            <person name="Myridakis A.I."/>
            <person name="Kouvelis V.N."/>
        </authorList>
    </citation>
    <scope>NUCLEOTIDE SEQUENCE [LARGE SCALE GENOMIC DNA]</scope>
    <source>
        <strain evidence="2 3">ATHUM6906</strain>
    </source>
</reference>
<evidence type="ECO:0000256" key="1">
    <source>
        <dbReference type="SAM" id="MobiDB-lite"/>
    </source>
</evidence>
<protein>
    <submittedName>
        <fullName evidence="2">Uncharacterized protein</fullName>
    </submittedName>
</protein>